<dbReference type="InterPro" id="IPR012460">
    <property type="entry name" value="DUF1667"/>
</dbReference>
<accession>A0A9D1FAP3</accession>
<organism evidence="1 2">
    <name type="scientific">Candidatus Avoscillospira avistercoris</name>
    <dbReference type="NCBI Taxonomy" id="2840707"/>
    <lineage>
        <taxon>Bacteria</taxon>
        <taxon>Bacillati</taxon>
        <taxon>Bacillota</taxon>
        <taxon>Clostridia</taxon>
        <taxon>Eubacteriales</taxon>
        <taxon>Oscillospiraceae</taxon>
        <taxon>Oscillospiraceae incertae sedis</taxon>
        <taxon>Candidatus Avoscillospira</taxon>
    </lineage>
</organism>
<reference evidence="1" key="1">
    <citation type="submission" date="2020-10" db="EMBL/GenBank/DDBJ databases">
        <authorList>
            <person name="Gilroy R."/>
        </authorList>
    </citation>
    <scope>NUCLEOTIDE SEQUENCE</scope>
    <source>
        <strain evidence="1">ChiBcec16-1751</strain>
    </source>
</reference>
<comment type="caution">
    <text evidence="1">The sequence shown here is derived from an EMBL/GenBank/DDBJ whole genome shotgun (WGS) entry which is preliminary data.</text>
</comment>
<protein>
    <submittedName>
        <fullName evidence="1">DUF1667 domain-containing protein</fullName>
    </submittedName>
</protein>
<reference evidence="1" key="2">
    <citation type="journal article" date="2021" name="PeerJ">
        <title>Extensive microbial diversity within the chicken gut microbiome revealed by metagenomics and culture.</title>
        <authorList>
            <person name="Gilroy R."/>
            <person name="Ravi A."/>
            <person name="Getino M."/>
            <person name="Pursley I."/>
            <person name="Horton D.L."/>
            <person name="Alikhan N.F."/>
            <person name="Baker D."/>
            <person name="Gharbi K."/>
            <person name="Hall N."/>
            <person name="Watson M."/>
            <person name="Adriaenssens E.M."/>
            <person name="Foster-Nyarko E."/>
            <person name="Jarju S."/>
            <person name="Secka A."/>
            <person name="Antonio M."/>
            <person name="Oren A."/>
            <person name="Chaudhuri R.R."/>
            <person name="La Ragione R."/>
            <person name="Hildebrand F."/>
            <person name="Pallen M.J."/>
        </authorList>
    </citation>
    <scope>NUCLEOTIDE SEQUENCE</scope>
    <source>
        <strain evidence="1">ChiBcec16-1751</strain>
    </source>
</reference>
<proteinExistence type="predicted"/>
<gene>
    <name evidence="1" type="ORF">IAA83_08920</name>
</gene>
<evidence type="ECO:0000313" key="1">
    <source>
        <dbReference type="EMBL" id="HIS65474.1"/>
    </source>
</evidence>
<name>A0A9D1FAP3_9FIRM</name>
<dbReference type="SUPFAM" id="SSF160148">
    <property type="entry name" value="CPE0013-like"/>
    <property type="match status" value="1"/>
</dbReference>
<dbReference type="Pfam" id="PF07892">
    <property type="entry name" value="DUF1667"/>
    <property type="match status" value="1"/>
</dbReference>
<dbReference type="EMBL" id="DVJJ01000136">
    <property type="protein sequence ID" value="HIS65474.1"/>
    <property type="molecule type" value="Genomic_DNA"/>
</dbReference>
<dbReference type="Proteomes" id="UP000886741">
    <property type="component" value="Unassembled WGS sequence"/>
</dbReference>
<dbReference type="PANTHER" id="PTHR39450:SF1">
    <property type="entry name" value="DUF1667 DOMAIN-CONTAINING PROTEIN"/>
    <property type="match status" value="1"/>
</dbReference>
<sequence length="122" mass="13157">MEHKLICIACPMGCHLTVSEDKSEPEGWRVEGNTCKKGQAYGIKEITCPSRTLTSTVKICDGTLCRLPVVTDGEIPKEKLFDAMGELNRIEVKAPVRKGDVLLSNIAGTGVALVASRSISQI</sequence>
<dbReference type="AlphaFoldDB" id="A0A9D1FAP3"/>
<dbReference type="InterPro" id="IPR036593">
    <property type="entry name" value="CPE0013-like_sf"/>
</dbReference>
<evidence type="ECO:0000313" key="2">
    <source>
        <dbReference type="Proteomes" id="UP000886741"/>
    </source>
</evidence>
<dbReference type="Gene3D" id="3.10.530.10">
    <property type="entry name" value="CPE0013-like"/>
    <property type="match status" value="1"/>
</dbReference>
<dbReference type="PANTHER" id="PTHR39450">
    <property type="entry name" value="MOLYBDOPTERIN OXIDOREDUCTASE, 4FE-4S CLUSTER-BINDING SUBUNIT"/>
    <property type="match status" value="1"/>
</dbReference>